<sequence>MTATMLTLSRPLPGRRRAAALLVLLAALFGLMLAGATGASAHAALLSSDPKQGAVVQTAPTQVTLHFSEQVTLEGDAMRVFDPTGKRVDTGSSGHAGSDDSTARVALVPGLAQGTYTVAWRAVSADTHPVSGAFTFSYGHASTTTSVAGEQATKGDTVVGFLYGASRSVQYGAYALLVGSVALVLLCWPRGVRLRPVQRLMLGGWSGLLLATVAELLLRGPYEAAKGLGSLFNLTMIQQTLHEHLGTMLVVRMLLLAAAGVFLSLLAGQAGVGLPETESTDPKAEQRLRATLGITGAVLAIALACTWALADHASVGIQVDLAVPLDVVHILAMACWLGGLTTVLTGLRIPVQDGGIGVRQVQRFSTVALCSVTALVGTGVYQAWRGLGSWDALVSTTYGRLLLVKIGAVLVILASAWMSRRWTAVLRAEAPALGAGTAAEGAGAGAGTAEAEGAGAGTPAGAGAGATTGTDEGAPAPGDADDAERDVDGDAELDPVRAAQLRRQEAARSSVVAARAREASPARGMLLRSVLLEVTFAVIVLVVTTLLTNAPPGRSVTAQSQGQAQANTSAPSGPVDINLTFDTGGSTNNAKGKVSIDIDPARVGSNQLHAYVYDSSGAPVDEPELDIRVTLPAKSLGPFTVQLDKVDIGHWAASGLQLPMAGDWQMQVIIRSDDIDETTVTAPMQVSN</sequence>
<gene>
    <name evidence="1" type="ORF">ACEZDG_17155</name>
</gene>
<dbReference type="PANTHER" id="PTHR34820:SF4">
    <property type="entry name" value="INNER MEMBRANE PROTEIN YEBZ"/>
    <property type="match status" value="1"/>
</dbReference>
<dbReference type="InterPro" id="IPR008457">
    <property type="entry name" value="Cu-R_CopD_dom"/>
</dbReference>
<dbReference type="Gene3D" id="2.60.40.1220">
    <property type="match status" value="1"/>
</dbReference>
<accession>A0ABV6VBA0</accession>
<dbReference type="Pfam" id="PF05425">
    <property type="entry name" value="CopD"/>
    <property type="match status" value="1"/>
</dbReference>
<dbReference type="Pfam" id="PF04234">
    <property type="entry name" value="CopC"/>
    <property type="match status" value="1"/>
</dbReference>
<evidence type="ECO:0000313" key="2">
    <source>
        <dbReference type="Proteomes" id="UP001592582"/>
    </source>
</evidence>
<dbReference type="PANTHER" id="PTHR34820">
    <property type="entry name" value="INNER MEMBRANE PROTEIN YEBZ"/>
    <property type="match status" value="1"/>
</dbReference>
<comment type="caution">
    <text evidence="1">The sequence shown here is derived from an EMBL/GenBank/DDBJ whole genome shotgun (WGS) entry which is preliminary data.</text>
</comment>
<dbReference type="InterPro" id="IPR032694">
    <property type="entry name" value="CopC/D"/>
</dbReference>
<dbReference type="EMBL" id="JBHEZX010000006">
    <property type="protein sequence ID" value="MFC1410990.1"/>
    <property type="molecule type" value="Genomic_DNA"/>
</dbReference>
<proteinExistence type="predicted"/>
<dbReference type="InterPro" id="IPR007348">
    <property type="entry name" value="CopC_dom"/>
</dbReference>
<organism evidence="1 2">
    <name type="scientific">Streptacidiphilus alkalitolerans</name>
    <dbReference type="NCBI Taxonomy" id="3342712"/>
    <lineage>
        <taxon>Bacteria</taxon>
        <taxon>Bacillati</taxon>
        <taxon>Actinomycetota</taxon>
        <taxon>Actinomycetes</taxon>
        <taxon>Kitasatosporales</taxon>
        <taxon>Streptomycetaceae</taxon>
        <taxon>Streptacidiphilus</taxon>
    </lineage>
</organism>
<dbReference type="SUPFAM" id="SSF81296">
    <property type="entry name" value="E set domains"/>
    <property type="match status" value="1"/>
</dbReference>
<name>A0ABV6VBA0_9ACTN</name>
<dbReference type="InterPro" id="IPR014755">
    <property type="entry name" value="Cu-Rt/internalin_Ig-like"/>
</dbReference>
<keyword evidence="2" id="KW-1185">Reference proteome</keyword>
<dbReference type="InterPro" id="IPR014756">
    <property type="entry name" value="Ig_E-set"/>
</dbReference>
<dbReference type="Proteomes" id="UP001592582">
    <property type="component" value="Unassembled WGS sequence"/>
</dbReference>
<protein>
    <submittedName>
        <fullName evidence="1">Copper resistance protein CopC</fullName>
    </submittedName>
</protein>
<evidence type="ECO:0000313" key="1">
    <source>
        <dbReference type="EMBL" id="MFC1410990.1"/>
    </source>
</evidence>
<reference evidence="1 2" key="1">
    <citation type="submission" date="2024-09" db="EMBL/GenBank/DDBJ databases">
        <authorList>
            <person name="Lee S.D."/>
        </authorList>
    </citation>
    <scope>NUCLEOTIDE SEQUENCE [LARGE SCALE GENOMIC DNA]</scope>
    <source>
        <strain evidence="1 2">N1-1</strain>
    </source>
</reference>